<dbReference type="Pfam" id="PF00581">
    <property type="entry name" value="Rhodanese"/>
    <property type="match status" value="1"/>
</dbReference>
<accession>A0A9W6FPM5</accession>
<feature type="domain" description="Rhodanese" evidence="1">
    <location>
        <begin position="11"/>
        <end position="98"/>
    </location>
</feature>
<dbReference type="SUPFAM" id="SSF52821">
    <property type="entry name" value="Rhodanese/Cell cycle control phosphatase"/>
    <property type="match status" value="1"/>
</dbReference>
<dbReference type="PANTHER" id="PTHR43031:SF18">
    <property type="entry name" value="RHODANESE-RELATED SULFURTRANSFERASES"/>
    <property type="match status" value="1"/>
</dbReference>
<dbReference type="InterPro" id="IPR036873">
    <property type="entry name" value="Rhodanese-like_dom_sf"/>
</dbReference>
<dbReference type="RefSeq" id="WP_281885338.1">
    <property type="nucleotide sequence ID" value="NZ_BSDP01000001.1"/>
</dbReference>
<keyword evidence="3" id="KW-1185">Reference proteome</keyword>
<dbReference type="Gene3D" id="3.40.250.10">
    <property type="entry name" value="Rhodanese-like domain"/>
    <property type="match status" value="1"/>
</dbReference>
<gene>
    <name evidence="2" type="ORF">ARHIZOSPH14_24260</name>
</gene>
<sequence>MRSITPTALATIDGATIIDVREVEEVEAASVRGATNIPMSVLAQRIGEVPREGTVYIMCASGGRSSRVTEYLEQQGYDVINVAGGITEWYRDGLPVELGSAK</sequence>
<dbReference type="PANTHER" id="PTHR43031">
    <property type="entry name" value="FAD-DEPENDENT OXIDOREDUCTASE"/>
    <property type="match status" value="1"/>
</dbReference>
<dbReference type="AlphaFoldDB" id="A0A9W6FPM5"/>
<dbReference type="Proteomes" id="UP001144396">
    <property type="component" value="Unassembled WGS sequence"/>
</dbReference>
<dbReference type="EMBL" id="BSDP01000001">
    <property type="protein sequence ID" value="GLI28184.1"/>
    <property type="molecule type" value="Genomic_DNA"/>
</dbReference>
<dbReference type="CDD" id="cd00158">
    <property type="entry name" value="RHOD"/>
    <property type="match status" value="1"/>
</dbReference>
<proteinExistence type="predicted"/>
<name>A0A9W6FPM5_9MICO</name>
<dbReference type="SMART" id="SM00450">
    <property type="entry name" value="RHOD"/>
    <property type="match status" value="1"/>
</dbReference>
<dbReference type="PROSITE" id="PS50206">
    <property type="entry name" value="RHODANESE_3"/>
    <property type="match status" value="1"/>
</dbReference>
<organism evidence="2 3">
    <name type="scientific">Agromyces rhizosphaerae</name>
    <dbReference type="NCBI Taxonomy" id="88374"/>
    <lineage>
        <taxon>Bacteria</taxon>
        <taxon>Bacillati</taxon>
        <taxon>Actinomycetota</taxon>
        <taxon>Actinomycetes</taxon>
        <taxon>Micrococcales</taxon>
        <taxon>Microbacteriaceae</taxon>
        <taxon>Agromyces</taxon>
    </lineage>
</organism>
<evidence type="ECO:0000259" key="1">
    <source>
        <dbReference type="PROSITE" id="PS50206"/>
    </source>
</evidence>
<reference evidence="2" key="1">
    <citation type="submission" date="2022-12" db="EMBL/GenBank/DDBJ databases">
        <title>Reference genome sequencing for broad-spectrum identification of bacterial and archaeal isolates by mass spectrometry.</title>
        <authorList>
            <person name="Sekiguchi Y."/>
            <person name="Tourlousse D.M."/>
        </authorList>
    </citation>
    <scope>NUCLEOTIDE SEQUENCE</scope>
    <source>
        <strain evidence="2">14</strain>
    </source>
</reference>
<evidence type="ECO:0000313" key="3">
    <source>
        <dbReference type="Proteomes" id="UP001144396"/>
    </source>
</evidence>
<dbReference type="InterPro" id="IPR050229">
    <property type="entry name" value="GlpE_sulfurtransferase"/>
</dbReference>
<protein>
    <recommendedName>
        <fullName evidence="1">Rhodanese domain-containing protein</fullName>
    </recommendedName>
</protein>
<evidence type="ECO:0000313" key="2">
    <source>
        <dbReference type="EMBL" id="GLI28184.1"/>
    </source>
</evidence>
<dbReference type="InterPro" id="IPR001763">
    <property type="entry name" value="Rhodanese-like_dom"/>
</dbReference>
<comment type="caution">
    <text evidence="2">The sequence shown here is derived from an EMBL/GenBank/DDBJ whole genome shotgun (WGS) entry which is preliminary data.</text>
</comment>